<proteinExistence type="predicted"/>
<name>A0A7J7Y959_PIPKU</name>
<protein>
    <submittedName>
        <fullName evidence="1">Uncharacterized protein</fullName>
    </submittedName>
</protein>
<comment type="caution">
    <text evidence="1">The sequence shown here is derived from an EMBL/GenBank/DDBJ whole genome shotgun (WGS) entry which is preliminary data.</text>
</comment>
<evidence type="ECO:0000313" key="2">
    <source>
        <dbReference type="Proteomes" id="UP000558488"/>
    </source>
</evidence>
<dbReference type="Proteomes" id="UP000558488">
    <property type="component" value="Unassembled WGS sequence"/>
</dbReference>
<dbReference type="AlphaFoldDB" id="A0A7J7Y959"/>
<reference evidence="1 2" key="1">
    <citation type="journal article" date="2020" name="Nature">
        <title>Six reference-quality genomes reveal evolution of bat adaptations.</title>
        <authorList>
            <person name="Jebb D."/>
            <person name="Huang Z."/>
            <person name="Pippel M."/>
            <person name="Hughes G.M."/>
            <person name="Lavrichenko K."/>
            <person name="Devanna P."/>
            <person name="Winkler S."/>
            <person name="Jermiin L.S."/>
            <person name="Skirmuntt E.C."/>
            <person name="Katzourakis A."/>
            <person name="Burkitt-Gray L."/>
            <person name="Ray D.A."/>
            <person name="Sullivan K.A.M."/>
            <person name="Roscito J.G."/>
            <person name="Kirilenko B.M."/>
            <person name="Davalos L.M."/>
            <person name="Corthals A.P."/>
            <person name="Power M.L."/>
            <person name="Jones G."/>
            <person name="Ransome R.D."/>
            <person name="Dechmann D.K.N."/>
            <person name="Locatelli A.G."/>
            <person name="Puechmaille S.J."/>
            <person name="Fedrigo O."/>
            <person name="Jarvis E.D."/>
            <person name="Hiller M."/>
            <person name="Vernes S.C."/>
            <person name="Myers E.W."/>
            <person name="Teeling E.C."/>
        </authorList>
    </citation>
    <scope>NUCLEOTIDE SEQUENCE [LARGE SCALE GENOMIC DNA]</scope>
    <source>
        <strain evidence="1">MPipKuh1</strain>
        <tissue evidence="1">Flight muscle</tissue>
    </source>
</reference>
<sequence length="165" mass="17917">MGEKVSQEVPGIIPPPRGPLMGPGTLGWTHQAAIIKPVSVQHYIFPSTLVSRLMWAPHSFSEAYLHVMHIYDAFFTTHRIPTAVPTAAGKLGFRGSDPLCLASPSFSLNRGSQESQPVLSSNPSSALHLAERHWVGSCPILSPRFLTCQMVLRVPPLPWLGGFVG</sequence>
<gene>
    <name evidence="1" type="ORF">mPipKuh1_010320</name>
</gene>
<keyword evidence="2" id="KW-1185">Reference proteome</keyword>
<evidence type="ECO:0000313" key="1">
    <source>
        <dbReference type="EMBL" id="KAF6358493.1"/>
    </source>
</evidence>
<dbReference type="EMBL" id="JACAGB010000006">
    <property type="protein sequence ID" value="KAF6358493.1"/>
    <property type="molecule type" value="Genomic_DNA"/>
</dbReference>
<organism evidence="1 2">
    <name type="scientific">Pipistrellus kuhlii</name>
    <name type="common">Kuhl's pipistrelle</name>
    <dbReference type="NCBI Taxonomy" id="59472"/>
    <lineage>
        <taxon>Eukaryota</taxon>
        <taxon>Metazoa</taxon>
        <taxon>Chordata</taxon>
        <taxon>Craniata</taxon>
        <taxon>Vertebrata</taxon>
        <taxon>Euteleostomi</taxon>
        <taxon>Mammalia</taxon>
        <taxon>Eutheria</taxon>
        <taxon>Laurasiatheria</taxon>
        <taxon>Chiroptera</taxon>
        <taxon>Yangochiroptera</taxon>
        <taxon>Vespertilionidae</taxon>
        <taxon>Pipistrellus</taxon>
    </lineage>
</organism>
<accession>A0A7J7Y959</accession>